<accession>A0A1S7F375</accession>
<dbReference type="Proteomes" id="UP000194143">
    <property type="component" value="Chromosome"/>
</dbReference>
<dbReference type="AlphaFoldDB" id="A0A1S7F375"/>
<reference evidence="1 2" key="1">
    <citation type="submission" date="2017-04" db="EMBL/GenBank/DDBJ databases">
        <title>Complete Genome Sequence of Bacillus thuringiensis type Strain ATCC 10792.</title>
        <authorList>
            <person name="Oh D.-H."/>
            <person name="Park B.-J."/>
            <person name="Shuai W."/>
            <person name="Chelliah R."/>
        </authorList>
    </citation>
    <scope>NUCLEOTIDE SEQUENCE [LARGE SCALE GENOMIC DNA]</scope>
    <source>
        <strain evidence="1 2">ATCC 10792</strain>
    </source>
</reference>
<keyword evidence="2" id="KW-1185">Reference proteome</keyword>
<evidence type="ECO:0000313" key="1">
    <source>
        <dbReference type="EMBL" id="ARP56926.1"/>
    </source>
</evidence>
<proteinExistence type="predicted"/>
<sequence>MYMAMVQKEDVMKKMDQMLSSLDLLEMNIGIRMNHALKDASEKICNKIEITEMHIEHMENKLVHHEEKGNWVKTFQNVVVSA</sequence>
<dbReference type="EMBL" id="CP021061">
    <property type="protein sequence ID" value="ARP56926.1"/>
    <property type="molecule type" value="Genomic_DNA"/>
</dbReference>
<evidence type="ECO:0000313" key="2">
    <source>
        <dbReference type="Proteomes" id="UP000194143"/>
    </source>
</evidence>
<protein>
    <submittedName>
        <fullName evidence="1">Uncharacterized protein</fullName>
    </submittedName>
</protein>
<organism evidence="1 2">
    <name type="scientific">Bacillus thuringiensis</name>
    <dbReference type="NCBI Taxonomy" id="1428"/>
    <lineage>
        <taxon>Bacteria</taxon>
        <taxon>Bacillati</taxon>
        <taxon>Bacillota</taxon>
        <taxon>Bacilli</taxon>
        <taxon>Bacillales</taxon>
        <taxon>Bacillaceae</taxon>
        <taxon>Bacillus</taxon>
        <taxon>Bacillus cereus group</taxon>
    </lineage>
</organism>
<gene>
    <name evidence="1" type="ORF">CAB88_07405</name>
</gene>
<name>A0A1S7F375_BACTU</name>